<name>A0AAE0F3E7_9CHLO</name>
<feature type="compositionally biased region" description="Basic and acidic residues" evidence="1">
    <location>
        <begin position="67"/>
        <end position="81"/>
    </location>
</feature>
<reference evidence="2 3" key="1">
    <citation type="journal article" date="2015" name="Genome Biol. Evol.">
        <title>Comparative Genomics of a Bacterivorous Green Alga Reveals Evolutionary Causalities and Consequences of Phago-Mixotrophic Mode of Nutrition.</title>
        <authorList>
            <person name="Burns J.A."/>
            <person name="Paasch A."/>
            <person name="Narechania A."/>
            <person name="Kim E."/>
        </authorList>
    </citation>
    <scope>NUCLEOTIDE SEQUENCE [LARGE SCALE GENOMIC DNA]</scope>
    <source>
        <strain evidence="2 3">PLY_AMNH</strain>
    </source>
</reference>
<feature type="region of interest" description="Disordered" evidence="1">
    <location>
        <begin position="50"/>
        <end position="146"/>
    </location>
</feature>
<protein>
    <submittedName>
        <fullName evidence="2">Uncharacterized protein</fullName>
    </submittedName>
</protein>
<dbReference type="Proteomes" id="UP001190700">
    <property type="component" value="Unassembled WGS sequence"/>
</dbReference>
<gene>
    <name evidence="2" type="ORF">CYMTET_40282</name>
</gene>
<keyword evidence="3" id="KW-1185">Reference proteome</keyword>
<feature type="compositionally biased region" description="Acidic residues" evidence="1">
    <location>
        <begin position="82"/>
        <end position="98"/>
    </location>
</feature>
<dbReference type="AlphaFoldDB" id="A0AAE0F3E7"/>
<accession>A0AAE0F3E7</accession>
<sequence>MGLFGGNEARAEEEAEHEEACAVTVTSGAGECHAGTETTVEVSVAQEIQNVKHKKQSAKMLGSKPRQSGEESVEKEGSKSSDDEDVAPLDDAGAEVEGGDGLAGDLELPIDEEPDGELKESNMTEDPDESSGGEAYDEHVEKEKDY</sequence>
<proteinExistence type="predicted"/>
<feature type="region of interest" description="Disordered" evidence="1">
    <location>
        <begin position="1"/>
        <end position="22"/>
    </location>
</feature>
<evidence type="ECO:0000256" key="1">
    <source>
        <dbReference type="SAM" id="MobiDB-lite"/>
    </source>
</evidence>
<comment type="caution">
    <text evidence="2">The sequence shown here is derived from an EMBL/GenBank/DDBJ whole genome shotgun (WGS) entry which is preliminary data.</text>
</comment>
<feature type="compositionally biased region" description="Basic and acidic residues" evidence="1">
    <location>
        <begin position="136"/>
        <end position="146"/>
    </location>
</feature>
<organism evidence="2 3">
    <name type="scientific">Cymbomonas tetramitiformis</name>
    <dbReference type="NCBI Taxonomy" id="36881"/>
    <lineage>
        <taxon>Eukaryota</taxon>
        <taxon>Viridiplantae</taxon>
        <taxon>Chlorophyta</taxon>
        <taxon>Pyramimonadophyceae</taxon>
        <taxon>Pyramimonadales</taxon>
        <taxon>Pyramimonadaceae</taxon>
        <taxon>Cymbomonas</taxon>
    </lineage>
</organism>
<evidence type="ECO:0000313" key="3">
    <source>
        <dbReference type="Proteomes" id="UP001190700"/>
    </source>
</evidence>
<evidence type="ECO:0000313" key="2">
    <source>
        <dbReference type="EMBL" id="KAK3250343.1"/>
    </source>
</evidence>
<dbReference type="EMBL" id="LGRX02026776">
    <property type="protein sequence ID" value="KAK3250343.1"/>
    <property type="molecule type" value="Genomic_DNA"/>
</dbReference>